<comment type="caution">
    <text evidence="3">The sequence shown here is derived from an EMBL/GenBank/DDBJ whole genome shotgun (WGS) entry which is preliminary data.</text>
</comment>
<proteinExistence type="predicted"/>
<dbReference type="Proteomes" id="UP001153069">
    <property type="component" value="Unassembled WGS sequence"/>
</dbReference>
<feature type="chain" id="PRO_5040216039" evidence="2">
    <location>
        <begin position="23"/>
        <end position="653"/>
    </location>
</feature>
<protein>
    <submittedName>
        <fullName evidence="3">Uncharacterized protein</fullName>
    </submittedName>
</protein>
<evidence type="ECO:0000313" key="4">
    <source>
        <dbReference type="Proteomes" id="UP001153069"/>
    </source>
</evidence>
<evidence type="ECO:0000313" key="3">
    <source>
        <dbReference type="EMBL" id="CAB9521998.1"/>
    </source>
</evidence>
<keyword evidence="2" id="KW-0732">Signal</keyword>
<dbReference type="AlphaFoldDB" id="A0A9N8HTB4"/>
<feature type="signal peptide" evidence="2">
    <location>
        <begin position="1"/>
        <end position="22"/>
    </location>
</feature>
<organism evidence="3 4">
    <name type="scientific">Seminavis robusta</name>
    <dbReference type="NCBI Taxonomy" id="568900"/>
    <lineage>
        <taxon>Eukaryota</taxon>
        <taxon>Sar</taxon>
        <taxon>Stramenopiles</taxon>
        <taxon>Ochrophyta</taxon>
        <taxon>Bacillariophyta</taxon>
        <taxon>Bacillariophyceae</taxon>
        <taxon>Bacillariophycidae</taxon>
        <taxon>Naviculales</taxon>
        <taxon>Naviculaceae</taxon>
        <taxon>Seminavis</taxon>
    </lineage>
</organism>
<evidence type="ECO:0000256" key="1">
    <source>
        <dbReference type="SAM" id="MobiDB-lite"/>
    </source>
</evidence>
<name>A0A9N8HTB4_9STRA</name>
<accession>A0A9N8HTB4</accession>
<gene>
    <name evidence="3" type="ORF">SEMRO_1257_G256750.1</name>
</gene>
<keyword evidence="4" id="KW-1185">Reference proteome</keyword>
<sequence>MLLPTLMMWILTIEFLFLVALATSTVAGSSGSASSGKTTFQTQLIFTHRLDLSAEVYEQELPFNAEMMEEWIPAEDIAQLESLLLDTLNRPPPPHVETTDDSEPAQMTQITSVHAESQGFLLLRKLPRNSNNNNNPEVIQVEVEITYTIHGLCQGPGCTAVEEKHEAQDIITGVLPSGRRLRGQGQQPQQLKEDEQQKEEEEEPMTRSGYHPSLQDAFLQRARSRILTKQPHSHHDTDNYFSVKTKGSIWEDLLGTRPIQSAIREHTQTNPKSNHRDLQNSEALIDVVEVVCDPLVLSLETSIGIDLPGDWRDLVNHHDSHNNRTITIANETMTVVDALNVSFVETYNALVFPLCDWPYFRKVSGAQASIATLFDPFGNTTTVAFDVLAECRNCGPDTPLFQVINDNTNGSSVLSPASTSTVRTEASNVVVRQGLGLTDDGCLCPRPDDTTVFRAPTLEEFTAAFLSELAKIHLPPQEEDDKELKDVPCASDVREFTSYVFLDFTMNRSSDFQTIPEQDRNVLAQSFTSLYNQLSFQSCDPFFRNVLAAKLELNADAALLRRQLQEQINPNAFSANTISRNGTNITQIQTQTPIAHNLNETTPEIVAGATTGAVFEVTGRDAVVWLPVLAQLSLFEEEELFCSCLACHDGHFL</sequence>
<dbReference type="EMBL" id="CAICTM010001255">
    <property type="protein sequence ID" value="CAB9521998.1"/>
    <property type="molecule type" value="Genomic_DNA"/>
</dbReference>
<reference evidence="3" key="1">
    <citation type="submission" date="2020-06" db="EMBL/GenBank/DDBJ databases">
        <authorList>
            <consortium name="Plant Systems Biology data submission"/>
        </authorList>
    </citation>
    <scope>NUCLEOTIDE SEQUENCE</scope>
    <source>
        <strain evidence="3">D6</strain>
    </source>
</reference>
<evidence type="ECO:0000256" key="2">
    <source>
        <dbReference type="SAM" id="SignalP"/>
    </source>
</evidence>
<feature type="region of interest" description="Disordered" evidence="1">
    <location>
        <begin position="174"/>
        <end position="212"/>
    </location>
</feature>